<proteinExistence type="predicted"/>
<sequence>RTLHLHTAATELHRKQRHRKNNLSWFSQTGPNKTVSSKRTCTYLYYRSHIT</sequence>
<organism evidence="1 2">
    <name type="scientific">Amblyomma americanum</name>
    <name type="common">Lone star tick</name>
    <dbReference type="NCBI Taxonomy" id="6943"/>
    <lineage>
        <taxon>Eukaryota</taxon>
        <taxon>Metazoa</taxon>
        <taxon>Ecdysozoa</taxon>
        <taxon>Arthropoda</taxon>
        <taxon>Chelicerata</taxon>
        <taxon>Arachnida</taxon>
        <taxon>Acari</taxon>
        <taxon>Parasitiformes</taxon>
        <taxon>Ixodida</taxon>
        <taxon>Ixodoidea</taxon>
        <taxon>Ixodidae</taxon>
        <taxon>Amblyomminae</taxon>
        <taxon>Amblyomma</taxon>
    </lineage>
</organism>
<feature type="non-terminal residue" evidence="1">
    <location>
        <position position="1"/>
    </location>
</feature>
<accession>A0AAQ4DMU1</accession>
<dbReference type="Proteomes" id="UP001321473">
    <property type="component" value="Unassembled WGS sequence"/>
</dbReference>
<keyword evidence="2" id="KW-1185">Reference proteome</keyword>
<dbReference type="EMBL" id="JARKHS020028998">
    <property type="protein sequence ID" value="KAK8763781.1"/>
    <property type="molecule type" value="Genomic_DNA"/>
</dbReference>
<evidence type="ECO:0000313" key="1">
    <source>
        <dbReference type="EMBL" id="KAK8763781.1"/>
    </source>
</evidence>
<dbReference type="AlphaFoldDB" id="A0AAQ4DMU1"/>
<name>A0AAQ4DMU1_AMBAM</name>
<reference evidence="1 2" key="1">
    <citation type="journal article" date="2023" name="Arcadia Sci">
        <title>De novo assembly of a long-read Amblyomma americanum tick genome.</title>
        <authorList>
            <person name="Chou S."/>
            <person name="Poskanzer K.E."/>
            <person name="Rollins M."/>
            <person name="Thuy-Boun P.S."/>
        </authorList>
    </citation>
    <scope>NUCLEOTIDE SEQUENCE [LARGE SCALE GENOMIC DNA]</scope>
    <source>
        <strain evidence="1">F_SG_1</strain>
        <tissue evidence="1">Salivary glands</tissue>
    </source>
</reference>
<comment type="caution">
    <text evidence="1">The sequence shown here is derived from an EMBL/GenBank/DDBJ whole genome shotgun (WGS) entry which is preliminary data.</text>
</comment>
<evidence type="ECO:0000313" key="2">
    <source>
        <dbReference type="Proteomes" id="UP001321473"/>
    </source>
</evidence>
<protein>
    <submittedName>
        <fullName evidence="1">Uncharacterized protein</fullName>
    </submittedName>
</protein>
<gene>
    <name evidence="1" type="ORF">V5799_033609</name>
</gene>